<dbReference type="EMBL" id="AJ717661">
    <property type="protein sequence ID" value="CAG30669.1"/>
    <property type="molecule type" value="Genomic_DNA"/>
</dbReference>
<dbReference type="Pfam" id="PF13620">
    <property type="entry name" value="CarboxypepD_reg"/>
    <property type="match status" value="1"/>
</dbReference>
<dbReference type="SUPFAM" id="SSF49452">
    <property type="entry name" value="Starch-binding domain-like"/>
    <property type="match status" value="1"/>
</dbReference>
<reference evidence="1" key="1">
    <citation type="journal article" date="2005" name="Biochem. J.">
        <title>A novel alpha-glucosidase from the acidophilic archaeon Ferroplasma acidiphilum strain Y with high transglycosylation activity and an unusual catalytic nucleophile.</title>
        <authorList>
            <person name="Ferrer M."/>
            <person name="Golyshina O.V."/>
            <person name="Plou F.J."/>
            <person name="Timmis K.N."/>
            <person name="Golyshin P.N."/>
        </authorList>
    </citation>
    <scope>NUCLEOTIDE SEQUENCE</scope>
    <source>
        <strain evidence="1">Type strain: DSM 12658</strain>
    </source>
</reference>
<dbReference type="InterPro" id="IPR013784">
    <property type="entry name" value="Carb-bd-like_fold"/>
</dbReference>
<proteinExistence type="predicted"/>
<protein>
    <submittedName>
        <fullName evidence="1">Alpha glucosidase</fullName>
        <ecNumber evidence="1">3.2.1.20</ecNumber>
    </submittedName>
</protein>
<dbReference type="GO" id="GO:0004558">
    <property type="term" value="F:alpha-1,4-glucosidase activity"/>
    <property type="evidence" value="ECO:0007669"/>
    <property type="project" value="UniProtKB-EC"/>
</dbReference>
<dbReference type="AlphaFoldDB" id="Q5K3Q3"/>
<organism evidence="1">
    <name type="scientific">Ferroplasma acidiphilum</name>
    <dbReference type="NCBI Taxonomy" id="74969"/>
    <lineage>
        <taxon>Archaea</taxon>
        <taxon>Methanobacteriati</taxon>
        <taxon>Thermoplasmatota</taxon>
        <taxon>Thermoplasmata</taxon>
        <taxon>Thermoplasmatales</taxon>
        <taxon>Ferroplasmaceae</taxon>
        <taxon>Ferroplasma</taxon>
    </lineage>
</organism>
<gene>
    <name evidence="1" type="primary">gluFA</name>
</gene>
<keyword evidence="1" id="KW-0326">Glycosidase</keyword>
<sequence length="531" mass="57320">MNSLYILNHKVIIAVAVSAILIAMVFAGANIPYPGYNPTDHLISGKHPISNVSEVPKNFTLSGNVSNSNNNLPLSGTITVSNSTMSRTFNTSSNGSYNITLPQGNYSISSSIPGFQNYSSTINLDSNKTQNISTPPATTIGNGINQVPGSTNVSTLVPYLNNSIMSGGLNTDNITGTFDKNITIDLGKKLNNTQFVVLMKLDGAVYSYNWVTNGSGMAKLFLKYSGNYTMSAYTLYYNSSVIHYNTANNDTARFNMTERITFISSVILQSAVPLHDNSSVANSTLTVKGGVFSVPSLSVNSNLTGTYYKYEVPVGFYNFAYSNAHYVSKNFGVDVTGNSTVNKTIDPYLISINIRNNTGNTFNYTLGSTFYSGNGIHMATSGITTLLVFHDGKIVYDNTILLTSANPYYQLNLTISNKNLTFNGIETDSTNLSIVYSGNVTSNFYIASLEFENFSTSATNGMIIISGAASGSYPLDSGLYTYNMSQSLPTSAGNLTIKLVYDNDSKVSTDGRMTVEVYGYNISTLGNYITE</sequence>
<keyword evidence="1" id="KW-0378">Hydrolase</keyword>
<evidence type="ECO:0000313" key="1">
    <source>
        <dbReference type="EMBL" id="CAG30669.1"/>
    </source>
</evidence>
<accession>Q5K3Q3</accession>
<dbReference type="GO" id="GO:0030246">
    <property type="term" value="F:carbohydrate binding"/>
    <property type="evidence" value="ECO:0007669"/>
    <property type="project" value="InterPro"/>
</dbReference>
<dbReference type="EC" id="3.2.1.20" evidence="1"/>
<dbReference type="BRENDA" id="3.2.1.20">
    <property type="organism ID" value="10776"/>
</dbReference>
<dbReference type="Gene3D" id="2.60.40.1120">
    <property type="entry name" value="Carboxypeptidase-like, regulatory domain"/>
    <property type="match status" value="1"/>
</dbReference>
<name>Q5K3Q3_9ARCH</name>